<dbReference type="EC" id="4.2.99.18" evidence="14"/>
<dbReference type="InterPro" id="IPR004035">
    <property type="entry name" value="Endouclease-III_FeS-bd_BS"/>
</dbReference>
<evidence type="ECO:0000256" key="14">
    <source>
        <dbReference type="HAMAP-Rule" id="MF_03183"/>
    </source>
</evidence>
<evidence type="ECO:0000256" key="7">
    <source>
        <dbReference type="ARBA" id="ARBA00022946"/>
    </source>
</evidence>
<dbReference type="GO" id="GO:0046872">
    <property type="term" value="F:metal ion binding"/>
    <property type="evidence" value="ECO:0007669"/>
    <property type="project" value="UniProtKB-KW"/>
</dbReference>
<keyword evidence="9" id="KW-0411">Iron-sulfur</keyword>
<dbReference type="SUPFAM" id="SSF48150">
    <property type="entry name" value="DNA-glycosylase"/>
    <property type="match status" value="1"/>
</dbReference>
<dbReference type="OrthoDB" id="2099276at2759"/>
<dbReference type="EMBL" id="DF236967">
    <property type="protein sequence ID" value="GAQ78737.1"/>
    <property type="molecule type" value="Genomic_DNA"/>
</dbReference>
<dbReference type="PROSITE" id="PS00764">
    <property type="entry name" value="ENDONUCLEASE_III_1"/>
    <property type="match status" value="1"/>
</dbReference>
<dbReference type="OMA" id="MGCAEIP"/>
<evidence type="ECO:0000256" key="13">
    <source>
        <dbReference type="ARBA" id="ARBA00044632"/>
    </source>
</evidence>
<dbReference type="PANTHER" id="PTHR43286">
    <property type="entry name" value="ENDONUCLEASE III-LIKE PROTEIN 1"/>
    <property type="match status" value="1"/>
</dbReference>
<keyword evidence="7" id="KW-0809">Transit peptide</keyword>
<accession>A0A1Y1HQ98</accession>
<dbReference type="GO" id="GO:0006289">
    <property type="term" value="P:nucleotide-excision repair"/>
    <property type="evidence" value="ECO:0000318"/>
    <property type="project" value="GO_Central"/>
</dbReference>
<dbReference type="Pfam" id="PF00633">
    <property type="entry name" value="HHH"/>
    <property type="match status" value="1"/>
</dbReference>
<evidence type="ECO:0000256" key="15">
    <source>
        <dbReference type="SAM" id="MobiDB-lite"/>
    </source>
</evidence>
<evidence type="ECO:0000313" key="18">
    <source>
        <dbReference type="Proteomes" id="UP000054558"/>
    </source>
</evidence>
<dbReference type="InterPro" id="IPR003265">
    <property type="entry name" value="HhH-GPD_domain"/>
</dbReference>
<dbReference type="GO" id="GO:0005634">
    <property type="term" value="C:nucleus"/>
    <property type="evidence" value="ECO:0000318"/>
    <property type="project" value="GO_Central"/>
</dbReference>
<dbReference type="PROSITE" id="PS01155">
    <property type="entry name" value="ENDONUCLEASE_III_2"/>
    <property type="match status" value="1"/>
</dbReference>
<evidence type="ECO:0000256" key="9">
    <source>
        <dbReference type="ARBA" id="ARBA00023014"/>
    </source>
</evidence>
<feature type="domain" description="HhH-GPD" evidence="16">
    <location>
        <begin position="175"/>
        <end position="330"/>
    </location>
</feature>
<dbReference type="SMART" id="SM00478">
    <property type="entry name" value="ENDO3c"/>
    <property type="match status" value="1"/>
</dbReference>
<keyword evidence="4" id="KW-0479">Metal-binding</keyword>
<gene>
    <name evidence="14" type="primary">NTH1</name>
    <name evidence="17" type="ORF">KFL_000180200</name>
</gene>
<sequence>MEALERFRFITSATAGSRRVKKNPPPAARKKSRVGLLDGDEADIEELAVLASNAGNSGVSIISDGGFGAMPPLQGANTSAECTGEVLGATGVDDSPERKFGAKSNQRGRKAGRGAFKWGTATAQAPERWKEVLDGIREMRTARDAPVDLFGTRQCVDPEADLETQRFQALVAAMISSQTKDPVTAAAMLRLRALPGGLTIANVASPEMSVESLQGTLHPVGFFRQKGAHLKAMAQKLAAAPHNGRVPSTVNELMELPGVGPKVAHLTLVVAFDMPEEGLIVDTHVRRVCERLGWASPDRTPEQTRLAIESWLPKAQWAETSLLLVGFGQQVCTPLRPRCGDCRISALCPSAFRDLATKTERKQGKSRAAVKRKKGETSEATANDIRP</sequence>
<evidence type="ECO:0000313" key="17">
    <source>
        <dbReference type="EMBL" id="GAQ78737.1"/>
    </source>
</evidence>
<dbReference type="SMART" id="SM00525">
    <property type="entry name" value="FES"/>
    <property type="match status" value="1"/>
</dbReference>
<dbReference type="FunFam" id="1.10.340.30:FF:000001">
    <property type="entry name" value="Endonuclease III"/>
    <property type="match status" value="1"/>
</dbReference>
<keyword evidence="5 14" id="KW-0227">DNA damage</keyword>
<dbReference type="InterPro" id="IPR011257">
    <property type="entry name" value="DNA_glycosylase"/>
</dbReference>
<feature type="region of interest" description="Disordered" evidence="15">
    <location>
        <begin position="88"/>
        <end position="108"/>
    </location>
</feature>
<evidence type="ECO:0000256" key="12">
    <source>
        <dbReference type="ARBA" id="ARBA00023295"/>
    </source>
</evidence>
<comment type="caution">
    <text evidence="14">Lacks conserved residue(s) required for the propagation of feature annotation.</text>
</comment>
<protein>
    <recommendedName>
        <fullName evidence="14">Endonuclease III homolog</fullName>
        <ecNumber evidence="14">3.2.2.-</ecNumber>
        <ecNumber evidence="14">4.2.99.18</ecNumber>
    </recommendedName>
    <alternativeName>
        <fullName evidence="14">Bifunctional DNA N-glycosylase/DNA-(apurinic or apyrimidinic site) lyase</fullName>
        <shortName evidence="14">DNA glycosylase/AP lyase</shortName>
    </alternativeName>
</protein>
<dbReference type="Pfam" id="PF00730">
    <property type="entry name" value="HhH-GPD"/>
    <property type="match status" value="1"/>
</dbReference>
<feature type="compositionally biased region" description="Basic residues" evidence="15">
    <location>
        <begin position="18"/>
        <end position="33"/>
    </location>
</feature>
<dbReference type="STRING" id="105231.A0A1Y1HQ98"/>
<evidence type="ECO:0000256" key="6">
    <source>
        <dbReference type="ARBA" id="ARBA00022801"/>
    </source>
</evidence>
<keyword evidence="11 14" id="KW-0456">Lyase</keyword>
<dbReference type="InterPro" id="IPR030841">
    <property type="entry name" value="NTH1"/>
</dbReference>
<keyword evidence="6 14" id="KW-0378">Hydrolase</keyword>
<organism evidence="17 18">
    <name type="scientific">Klebsormidium nitens</name>
    <name type="common">Green alga</name>
    <name type="synonym">Ulothrix nitens</name>
    <dbReference type="NCBI Taxonomy" id="105231"/>
    <lineage>
        <taxon>Eukaryota</taxon>
        <taxon>Viridiplantae</taxon>
        <taxon>Streptophyta</taxon>
        <taxon>Klebsormidiophyceae</taxon>
        <taxon>Klebsormidiales</taxon>
        <taxon>Klebsormidiaceae</taxon>
        <taxon>Klebsormidium</taxon>
    </lineage>
</organism>
<feature type="region of interest" description="Disordered" evidence="15">
    <location>
        <begin position="15"/>
        <end position="35"/>
    </location>
</feature>
<keyword evidence="10 14" id="KW-0234">DNA repair</keyword>
<keyword evidence="17" id="KW-0540">Nuclease</keyword>
<dbReference type="Gene3D" id="1.10.340.30">
    <property type="entry name" value="Hypothetical protein, domain 2"/>
    <property type="match status" value="1"/>
</dbReference>
<feature type="region of interest" description="Disordered" evidence="15">
    <location>
        <begin position="359"/>
        <end position="387"/>
    </location>
</feature>
<dbReference type="GO" id="GO:0003677">
    <property type="term" value="F:DNA binding"/>
    <property type="evidence" value="ECO:0007669"/>
    <property type="project" value="UniProtKB-UniRule"/>
</dbReference>
<dbReference type="InterPro" id="IPR000445">
    <property type="entry name" value="HhH_motif"/>
</dbReference>
<dbReference type="HAMAP" id="MF_03183">
    <property type="entry name" value="Endonuclease_III_Nth"/>
    <property type="match status" value="1"/>
</dbReference>
<evidence type="ECO:0000256" key="10">
    <source>
        <dbReference type="ARBA" id="ARBA00023204"/>
    </source>
</evidence>
<dbReference type="Gene3D" id="1.10.1670.10">
    <property type="entry name" value="Helix-hairpin-Helix base-excision DNA repair enzymes (C-terminal)"/>
    <property type="match status" value="1"/>
</dbReference>
<keyword evidence="3" id="KW-0004">4Fe-4S</keyword>
<dbReference type="GO" id="GO:0006285">
    <property type="term" value="P:base-excision repair, AP site formation"/>
    <property type="evidence" value="ECO:0000318"/>
    <property type="project" value="GO_Central"/>
</dbReference>
<dbReference type="CDD" id="cd00056">
    <property type="entry name" value="ENDO3c"/>
    <property type="match status" value="1"/>
</dbReference>
<dbReference type="InterPro" id="IPR003651">
    <property type="entry name" value="Endonuclease3_FeS-loop_motif"/>
</dbReference>
<dbReference type="InterPro" id="IPR023170">
    <property type="entry name" value="HhH_base_excis_C"/>
</dbReference>
<evidence type="ECO:0000256" key="4">
    <source>
        <dbReference type="ARBA" id="ARBA00022723"/>
    </source>
</evidence>
<evidence type="ECO:0000256" key="3">
    <source>
        <dbReference type="ARBA" id="ARBA00022485"/>
    </source>
</evidence>
<evidence type="ECO:0000256" key="11">
    <source>
        <dbReference type="ARBA" id="ARBA00023239"/>
    </source>
</evidence>
<dbReference type="GO" id="GO:0140078">
    <property type="term" value="F:class I DNA-(apurinic or apyrimidinic site) endonuclease activity"/>
    <property type="evidence" value="ECO:0007669"/>
    <property type="project" value="UniProtKB-EC"/>
</dbReference>
<dbReference type="AlphaFoldDB" id="A0A1Y1HQ98"/>
<keyword evidence="12 14" id="KW-0326">Glycosidase</keyword>
<keyword evidence="8" id="KW-0408">Iron</keyword>
<name>A0A1Y1HQ98_KLENI</name>
<dbReference type="InterPro" id="IPR004036">
    <property type="entry name" value="Endonuclease-III-like_CS2"/>
</dbReference>
<dbReference type="GO" id="GO:0000703">
    <property type="term" value="F:oxidized pyrimidine nucleobase lesion DNA N-glycosylase activity"/>
    <property type="evidence" value="ECO:0000318"/>
    <property type="project" value="GO_Central"/>
</dbReference>
<evidence type="ECO:0000259" key="16">
    <source>
        <dbReference type="SMART" id="SM00478"/>
    </source>
</evidence>
<dbReference type="EC" id="3.2.2.-" evidence="14"/>
<reference evidence="17 18" key="1">
    <citation type="journal article" date="2014" name="Nat. Commun.">
        <title>Klebsormidium flaccidum genome reveals primary factors for plant terrestrial adaptation.</title>
        <authorList>
            <person name="Hori K."/>
            <person name="Maruyama F."/>
            <person name="Fujisawa T."/>
            <person name="Togashi T."/>
            <person name="Yamamoto N."/>
            <person name="Seo M."/>
            <person name="Sato S."/>
            <person name="Yamada T."/>
            <person name="Mori H."/>
            <person name="Tajima N."/>
            <person name="Moriyama T."/>
            <person name="Ikeuchi M."/>
            <person name="Watanabe M."/>
            <person name="Wada H."/>
            <person name="Kobayashi K."/>
            <person name="Saito M."/>
            <person name="Masuda T."/>
            <person name="Sasaki-Sekimoto Y."/>
            <person name="Mashiguchi K."/>
            <person name="Awai K."/>
            <person name="Shimojima M."/>
            <person name="Masuda S."/>
            <person name="Iwai M."/>
            <person name="Nobusawa T."/>
            <person name="Narise T."/>
            <person name="Kondo S."/>
            <person name="Saito H."/>
            <person name="Sato R."/>
            <person name="Murakawa M."/>
            <person name="Ihara Y."/>
            <person name="Oshima-Yamada Y."/>
            <person name="Ohtaka K."/>
            <person name="Satoh M."/>
            <person name="Sonobe K."/>
            <person name="Ishii M."/>
            <person name="Ohtani R."/>
            <person name="Kanamori-Sato M."/>
            <person name="Honoki R."/>
            <person name="Miyazaki D."/>
            <person name="Mochizuki H."/>
            <person name="Umetsu J."/>
            <person name="Higashi K."/>
            <person name="Shibata D."/>
            <person name="Kamiya Y."/>
            <person name="Sato N."/>
            <person name="Nakamura Y."/>
            <person name="Tabata S."/>
            <person name="Ida S."/>
            <person name="Kurokawa K."/>
            <person name="Ohta H."/>
        </authorList>
    </citation>
    <scope>NUCLEOTIDE SEQUENCE [LARGE SCALE GENOMIC DNA]</scope>
    <source>
        <strain evidence="17 18">NIES-2285</strain>
    </source>
</reference>
<evidence type="ECO:0000256" key="8">
    <source>
        <dbReference type="ARBA" id="ARBA00023004"/>
    </source>
</evidence>
<evidence type="ECO:0000256" key="1">
    <source>
        <dbReference type="ARBA" id="ARBA00001966"/>
    </source>
</evidence>
<dbReference type="Proteomes" id="UP000054558">
    <property type="component" value="Unassembled WGS sequence"/>
</dbReference>
<comment type="cofactor">
    <cofactor evidence="1">
        <name>[4Fe-4S] cluster</name>
        <dbReference type="ChEBI" id="CHEBI:49883"/>
    </cofactor>
</comment>
<comment type="similarity">
    <text evidence="2 14">Belongs to the Nth/MutY family.</text>
</comment>
<keyword evidence="18" id="KW-1185">Reference proteome</keyword>
<dbReference type="PANTHER" id="PTHR43286:SF6">
    <property type="entry name" value="ENDONUCLEASE III HOMOLOG"/>
    <property type="match status" value="1"/>
</dbReference>
<proteinExistence type="inferred from homology"/>
<evidence type="ECO:0000256" key="2">
    <source>
        <dbReference type="ARBA" id="ARBA00008343"/>
    </source>
</evidence>
<keyword evidence="17" id="KW-0255">Endonuclease</keyword>
<dbReference type="GO" id="GO:0003906">
    <property type="term" value="F:DNA-(apurinic or apyrimidinic site) endonuclease activity"/>
    <property type="evidence" value="ECO:0000318"/>
    <property type="project" value="GO_Central"/>
</dbReference>
<dbReference type="GO" id="GO:0051539">
    <property type="term" value="F:4 iron, 4 sulfur cluster binding"/>
    <property type="evidence" value="ECO:0007669"/>
    <property type="project" value="UniProtKB-KW"/>
</dbReference>
<evidence type="ECO:0000256" key="5">
    <source>
        <dbReference type="ARBA" id="ARBA00022763"/>
    </source>
</evidence>
<comment type="function">
    <text evidence="14">Bifunctional DNA N-glycosylase with associated apurinic/apyrimidinic (AP) lyase function that catalyzes the first step in base excision repair (BER), the primary repair pathway for the repair of oxidative DNA damage. The DNA N-glycosylase activity releases the damaged DNA base from DNA by cleaving the N-glycosidic bond, leaving an AP site. The AP lyase activity cleaves the phosphodiester bond 3' to the AP site by a beta-elimination. Primarily recognizes and repairs oxidative base damage of pyrimidines.</text>
</comment>
<feature type="compositionally biased region" description="Basic residues" evidence="15">
    <location>
        <begin position="364"/>
        <end position="374"/>
    </location>
</feature>
<comment type="catalytic activity">
    <reaction evidence="13 14">
        <text>2'-deoxyribonucleotide-(2'-deoxyribose 5'-phosphate)-2'-deoxyribonucleotide-DNA = a 3'-end 2'-deoxyribonucleotide-(2,3-dehydro-2,3-deoxyribose 5'-phosphate)-DNA + a 5'-end 5'-phospho-2'-deoxyribonucleoside-DNA + H(+)</text>
        <dbReference type="Rhea" id="RHEA:66592"/>
        <dbReference type="Rhea" id="RHEA-COMP:13180"/>
        <dbReference type="Rhea" id="RHEA-COMP:16897"/>
        <dbReference type="Rhea" id="RHEA-COMP:17067"/>
        <dbReference type="ChEBI" id="CHEBI:15378"/>
        <dbReference type="ChEBI" id="CHEBI:136412"/>
        <dbReference type="ChEBI" id="CHEBI:157695"/>
        <dbReference type="ChEBI" id="CHEBI:167181"/>
        <dbReference type="EC" id="4.2.99.18"/>
    </reaction>
</comment>